<keyword evidence="3" id="KW-1185">Reference proteome</keyword>
<evidence type="ECO:0000313" key="3">
    <source>
        <dbReference type="Proteomes" id="UP001163328"/>
    </source>
</evidence>
<keyword evidence="1" id="KW-0472">Membrane</keyword>
<dbReference type="RefSeq" id="WP_264434920.1">
    <property type="nucleotide sequence ID" value="NZ_CP081495.1"/>
</dbReference>
<evidence type="ECO:0000256" key="1">
    <source>
        <dbReference type="SAM" id="Phobius"/>
    </source>
</evidence>
<keyword evidence="1" id="KW-1133">Transmembrane helix</keyword>
<feature type="transmembrane region" description="Helical" evidence="1">
    <location>
        <begin position="33"/>
        <end position="52"/>
    </location>
</feature>
<keyword evidence="1" id="KW-0812">Transmembrane</keyword>
<dbReference type="Proteomes" id="UP001163328">
    <property type="component" value="Chromosome"/>
</dbReference>
<gene>
    <name evidence="2" type="ORF">K5I29_05605</name>
</gene>
<organism evidence="2 3">
    <name type="scientific">Flavobacterium agricola</name>
    <dbReference type="NCBI Taxonomy" id="2870839"/>
    <lineage>
        <taxon>Bacteria</taxon>
        <taxon>Pseudomonadati</taxon>
        <taxon>Bacteroidota</taxon>
        <taxon>Flavobacteriia</taxon>
        <taxon>Flavobacteriales</taxon>
        <taxon>Flavobacteriaceae</taxon>
        <taxon>Flavobacterium</taxon>
    </lineage>
</organism>
<reference evidence="2" key="1">
    <citation type="submission" date="2021-08" db="EMBL/GenBank/DDBJ databases">
        <title>Flavobacterium sp. strain CC-SYL302.</title>
        <authorList>
            <person name="Lin S.-Y."/>
            <person name="Lee T.-H."/>
            <person name="Young C.-C."/>
        </authorList>
    </citation>
    <scope>NUCLEOTIDE SEQUENCE</scope>
    <source>
        <strain evidence="2">CC-SYL302</strain>
    </source>
</reference>
<dbReference type="EMBL" id="CP081495">
    <property type="protein sequence ID" value="UYW02370.1"/>
    <property type="molecule type" value="Genomic_DNA"/>
</dbReference>
<protein>
    <submittedName>
        <fullName evidence="2">Uncharacterized protein</fullName>
    </submittedName>
</protein>
<accession>A0ABY6M3F0</accession>
<sequence length="249" mass="27113">MHTALLINVLKITPTYYFTQKIVFYNKMIFMKYMLTTALLVFKLVCLAQVGIGTTAPKSSLHIVSKTEGALSIEDGTQGAGKVLTSNNVGQATWVAPRKTVFGAYPTATDNLSSKNDGVTYARVNLNLEPGKWVIHCGYQLSISTSLLGGAKRRYVHATLSNSTTQTVNNDFRYLGTNNTNRSFAGSIFNPGTAIFGSTAYDLITGTIAIEVTSATATTIYLLLENVGNNDWTYNTNAPENYFYAVPIN</sequence>
<evidence type="ECO:0000313" key="2">
    <source>
        <dbReference type="EMBL" id="UYW02370.1"/>
    </source>
</evidence>
<proteinExistence type="predicted"/>
<name>A0ABY6M3F0_9FLAO</name>